<gene>
    <name evidence="1" type="ORF">V22_09920</name>
</gene>
<evidence type="ECO:0000313" key="1">
    <source>
        <dbReference type="EMBL" id="QDT63767.1"/>
    </source>
</evidence>
<accession>A0A517T5W3</accession>
<protein>
    <submittedName>
        <fullName evidence="1">Uncharacterized protein</fullName>
    </submittedName>
</protein>
<proteinExistence type="predicted"/>
<evidence type="ECO:0000313" key="2">
    <source>
        <dbReference type="Proteomes" id="UP000319976"/>
    </source>
</evidence>
<dbReference type="EMBL" id="CP036316">
    <property type="protein sequence ID" value="QDT63767.1"/>
    <property type="molecule type" value="Genomic_DNA"/>
</dbReference>
<name>A0A517T5W3_9PLAN</name>
<dbReference type="KEGG" id="chya:V22_09920"/>
<organism evidence="1 2">
    <name type="scientific">Calycomorphotria hydatis</name>
    <dbReference type="NCBI Taxonomy" id="2528027"/>
    <lineage>
        <taxon>Bacteria</taxon>
        <taxon>Pseudomonadati</taxon>
        <taxon>Planctomycetota</taxon>
        <taxon>Planctomycetia</taxon>
        <taxon>Planctomycetales</taxon>
        <taxon>Planctomycetaceae</taxon>
        <taxon>Calycomorphotria</taxon>
    </lineage>
</organism>
<dbReference type="AlphaFoldDB" id="A0A517T5W3"/>
<dbReference type="Proteomes" id="UP000319976">
    <property type="component" value="Chromosome"/>
</dbReference>
<dbReference type="RefSeq" id="WP_145260332.1">
    <property type="nucleotide sequence ID" value="NZ_CP036316.1"/>
</dbReference>
<keyword evidence="2" id="KW-1185">Reference proteome</keyword>
<sequence length="62" mass="6358">MGRLGSAIGMVMADAVVSGVTLYGDFNWCATAVLGTISVCGMLYAANQVADGILKLTDTSEK</sequence>
<reference evidence="1 2" key="1">
    <citation type="submission" date="2019-02" db="EMBL/GenBank/DDBJ databases">
        <title>Deep-cultivation of Planctomycetes and their phenomic and genomic characterization uncovers novel biology.</title>
        <authorList>
            <person name="Wiegand S."/>
            <person name="Jogler M."/>
            <person name="Boedeker C."/>
            <person name="Pinto D."/>
            <person name="Vollmers J."/>
            <person name="Rivas-Marin E."/>
            <person name="Kohn T."/>
            <person name="Peeters S.H."/>
            <person name="Heuer A."/>
            <person name="Rast P."/>
            <person name="Oberbeckmann S."/>
            <person name="Bunk B."/>
            <person name="Jeske O."/>
            <person name="Meyerdierks A."/>
            <person name="Storesund J.E."/>
            <person name="Kallscheuer N."/>
            <person name="Luecker S."/>
            <person name="Lage O.M."/>
            <person name="Pohl T."/>
            <person name="Merkel B.J."/>
            <person name="Hornburger P."/>
            <person name="Mueller R.-W."/>
            <person name="Bruemmer F."/>
            <person name="Labrenz M."/>
            <person name="Spormann A.M."/>
            <person name="Op den Camp H."/>
            <person name="Overmann J."/>
            <person name="Amann R."/>
            <person name="Jetten M.S.M."/>
            <person name="Mascher T."/>
            <person name="Medema M.H."/>
            <person name="Devos D.P."/>
            <person name="Kaster A.-K."/>
            <person name="Ovreas L."/>
            <person name="Rohde M."/>
            <person name="Galperin M.Y."/>
            <person name="Jogler C."/>
        </authorList>
    </citation>
    <scope>NUCLEOTIDE SEQUENCE [LARGE SCALE GENOMIC DNA]</scope>
    <source>
        <strain evidence="1 2">V22</strain>
    </source>
</reference>